<reference evidence="2 3" key="1">
    <citation type="journal article" date="2022" name="Cell">
        <title>Repeat-based holocentromeres influence genome architecture and karyotype evolution.</title>
        <authorList>
            <person name="Hofstatter P.G."/>
            <person name="Thangavel G."/>
            <person name="Lux T."/>
            <person name="Neumann P."/>
            <person name="Vondrak T."/>
            <person name="Novak P."/>
            <person name="Zhang M."/>
            <person name="Costa L."/>
            <person name="Castellani M."/>
            <person name="Scott A."/>
            <person name="Toegelov H."/>
            <person name="Fuchs J."/>
            <person name="Mata-Sucre Y."/>
            <person name="Dias Y."/>
            <person name="Vanzela A.L.L."/>
            <person name="Huettel B."/>
            <person name="Almeida C.C.S."/>
            <person name="Simkova H."/>
            <person name="Souza G."/>
            <person name="Pedrosa-Harand A."/>
            <person name="Macas J."/>
            <person name="Mayer K.F.X."/>
            <person name="Houben A."/>
            <person name="Marques A."/>
        </authorList>
    </citation>
    <scope>NUCLEOTIDE SEQUENCE [LARGE SCALE GENOMIC DNA]</scope>
    <source>
        <strain evidence="2">RhyTen1mFocal</strain>
    </source>
</reference>
<feature type="domain" description="Reverse transcriptase" evidence="1">
    <location>
        <begin position="1"/>
        <end position="105"/>
    </location>
</feature>
<dbReference type="PANTHER" id="PTHR33116">
    <property type="entry name" value="REVERSE TRANSCRIPTASE ZINC-BINDING DOMAIN-CONTAINING PROTEIN-RELATED-RELATED"/>
    <property type="match status" value="1"/>
</dbReference>
<keyword evidence="3" id="KW-1185">Reference proteome</keyword>
<organism evidence="2 3">
    <name type="scientific">Rhynchospora tenuis</name>
    <dbReference type="NCBI Taxonomy" id="198213"/>
    <lineage>
        <taxon>Eukaryota</taxon>
        <taxon>Viridiplantae</taxon>
        <taxon>Streptophyta</taxon>
        <taxon>Embryophyta</taxon>
        <taxon>Tracheophyta</taxon>
        <taxon>Spermatophyta</taxon>
        <taxon>Magnoliopsida</taxon>
        <taxon>Liliopsida</taxon>
        <taxon>Poales</taxon>
        <taxon>Cyperaceae</taxon>
        <taxon>Cyperoideae</taxon>
        <taxon>Rhynchosporeae</taxon>
        <taxon>Rhynchospora</taxon>
    </lineage>
</organism>
<evidence type="ECO:0000259" key="1">
    <source>
        <dbReference type="PROSITE" id="PS50878"/>
    </source>
</evidence>
<comment type="caution">
    <text evidence="2">The sequence shown here is derived from an EMBL/GenBank/DDBJ whole genome shotgun (WGS) entry which is preliminary data.</text>
</comment>
<evidence type="ECO:0000313" key="3">
    <source>
        <dbReference type="Proteomes" id="UP001210211"/>
    </source>
</evidence>
<dbReference type="InterPro" id="IPR000477">
    <property type="entry name" value="RT_dom"/>
</dbReference>
<dbReference type="PANTHER" id="PTHR33116:SF78">
    <property type="entry name" value="OS12G0587133 PROTEIN"/>
    <property type="match status" value="1"/>
</dbReference>
<dbReference type="EMBL" id="JAMRDG010000002">
    <property type="protein sequence ID" value="KAJ3691640.1"/>
    <property type="molecule type" value="Genomic_DNA"/>
</dbReference>
<dbReference type="AlphaFoldDB" id="A0AAD5ZE51"/>
<dbReference type="Proteomes" id="UP001210211">
    <property type="component" value="Unassembled WGS sequence"/>
</dbReference>
<accession>A0AAD5ZE51</accession>
<evidence type="ECO:0000313" key="2">
    <source>
        <dbReference type="EMBL" id="KAJ3691640.1"/>
    </source>
</evidence>
<name>A0AAD5ZE51_9POAL</name>
<proteinExistence type="predicted"/>
<dbReference type="PROSITE" id="PS50878">
    <property type="entry name" value="RT_POL"/>
    <property type="match status" value="1"/>
</dbReference>
<gene>
    <name evidence="2" type="ORF">LUZ61_020804</name>
</gene>
<sequence>MDVLSQMLLKTSTGVNATLTDRLKQPFYLFQYANDALIFSSVHGQAIHSLKLALQLFSQVSGLQINFSKSSIVPLNLSENTVLQVTQILECDTASLPVTYLGLPLTNKRPD</sequence>
<protein>
    <recommendedName>
        <fullName evidence="1">Reverse transcriptase domain-containing protein</fullName>
    </recommendedName>
</protein>